<feature type="non-terminal residue" evidence="1">
    <location>
        <position position="1"/>
    </location>
</feature>
<reference evidence="1" key="2">
    <citation type="submission" date="2023-05" db="EMBL/GenBank/DDBJ databases">
        <authorList>
            <person name="Fouks B."/>
        </authorList>
    </citation>
    <scope>NUCLEOTIDE SEQUENCE</scope>
    <source>
        <strain evidence="1">Stay&amp;Tobe</strain>
        <tissue evidence="1">Testes</tissue>
    </source>
</reference>
<comment type="caution">
    <text evidence="1">The sequence shown here is derived from an EMBL/GenBank/DDBJ whole genome shotgun (WGS) entry which is preliminary data.</text>
</comment>
<proteinExistence type="predicted"/>
<dbReference type="EMBL" id="JASPKZ010010263">
    <property type="protein sequence ID" value="KAJ9574774.1"/>
    <property type="molecule type" value="Genomic_DNA"/>
</dbReference>
<sequence length="72" mass="8767">IEELRIKFWKRTHIFILQLSRWETHFFTRCILLSENFGLHHQLVSLPLEMRYNDAIQFSCSQHPYSSFKVAK</sequence>
<evidence type="ECO:0000313" key="2">
    <source>
        <dbReference type="Proteomes" id="UP001233999"/>
    </source>
</evidence>
<feature type="non-terminal residue" evidence="1">
    <location>
        <position position="72"/>
    </location>
</feature>
<accession>A0AAD7Z632</accession>
<gene>
    <name evidence="1" type="ORF">L9F63_008059</name>
</gene>
<dbReference type="AlphaFoldDB" id="A0AAD7Z632"/>
<name>A0AAD7Z632_DIPPU</name>
<reference evidence="1" key="1">
    <citation type="journal article" date="2023" name="IScience">
        <title>Live-bearing cockroach genome reveals convergent evolutionary mechanisms linked to viviparity in insects and beyond.</title>
        <authorList>
            <person name="Fouks B."/>
            <person name="Harrison M.C."/>
            <person name="Mikhailova A.A."/>
            <person name="Marchal E."/>
            <person name="English S."/>
            <person name="Carruthers M."/>
            <person name="Jennings E.C."/>
            <person name="Chiamaka E.L."/>
            <person name="Frigard R.A."/>
            <person name="Pippel M."/>
            <person name="Attardo G.M."/>
            <person name="Benoit J.B."/>
            <person name="Bornberg-Bauer E."/>
            <person name="Tobe S.S."/>
        </authorList>
    </citation>
    <scope>NUCLEOTIDE SEQUENCE</scope>
    <source>
        <strain evidence="1">Stay&amp;Tobe</strain>
    </source>
</reference>
<evidence type="ECO:0000313" key="1">
    <source>
        <dbReference type="EMBL" id="KAJ9574774.1"/>
    </source>
</evidence>
<keyword evidence="2" id="KW-1185">Reference proteome</keyword>
<protein>
    <submittedName>
        <fullName evidence="1">Uncharacterized protein</fullName>
    </submittedName>
</protein>
<organism evidence="1 2">
    <name type="scientific">Diploptera punctata</name>
    <name type="common">Pacific beetle cockroach</name>
    <dbReference type="NCBI Taxonomy" id="6984"/>
    <lineage>
        <taxon>Eukaryota</taxon>
        <taxon>Metazoa</taxon>
        <taxon>Ecdysozoa</taxon>
        <taxon>Arthropoda</taxon>
        <taxon>Hexapoda</taxon>
        <taxon>Insecta</taxon>
        <taxon>Pterygota</taxon>
        <taxon>Neoptera</taxon>
        <taxon>Polyneoptera</taxon>
        <taxon>Dictyoptera</taxon>
        <taxon>Blattodea</taxon>
        <taxon>Blaberoidea</taxon>
        <taxon>Blaberidae</taxon>
        <taxon>Diplopterinae</taxon>
        <taxon>Diploptera</taxon>
    </lineage>
</organism>
<dbReference type="Proteomes" id="UP001233999">
    <property type="component" value="Unassembled WGS sequence"/>
</dbReference>